<evidence type="ECO:0000313" key="1">
    <source>
        <dbReference type="EMBL" id="WHS94942.1"/>
    </source>
</evidence>
<organism evidence="1 2">
    <name type="scientific">Sinorhizobium kummerowiae</name>
    <dbReference type="NCBI Taxonomy" id="158892"/>
    <lineage>
        <taxon>Bacteria</taxon>
        <taxon>Pseudomonadati</taxon>
        <taxon>Pseudomonadota</taxon>
        <taxon>Alphaproteobacteria</taxon>
        <taxon>Hyphomicrobiales</taxon>
        <taxon>Rhizobiaceae</taxon>
        <taxon>Sinorhizobium/Ensifer group</taxon>
        <taxon>Sinorhizobium</taxon>
    </lineage>
</organism>
<proteinExistence type="predicted"/>
<reference evidence="1 2" key="1">
    <citation type="submission" date="2023-03" db="EMBL/GenBank/DDBJ databases">
        <authorList>
            <person name="Menendez E."/>
            <person name="Kaur S."/>
            <person name="Flores-Felix J.D."/>
            <person name="diCenzo G.C."/>
            <person name="Peix A."/>
            <person name="Velazquez E."/>
        </authorList>
    </citation>
    <scope>NUCLEOTIDE SEQUENCE [LARGE SCALE GENOMIC DNA]</scope>
    <source>
        <strain evidence="1 2">CCBAU 71714</strain>
    </source>
</reference>
<dbReference type="RefSeq" id="WP_003534508.1">
    <property type="nucleotide sequence ID" value="NZ_CP120365.1"/>
</dbReference>
<accession>A0ABY8TAR2</accession>
<dbReference type="EMBL" id="CP120365">
    <property type="protein sequence ID" value="WHS94942.1"/>
    <property type="molecule type" value="Genomic_DNA"/>
</dbReference>
<gene>
    <name evidence="1" type="ORF">PZL22_002689</name>
</gene>
<keyword evidence="2" id="KW-1185">Reference proteome</keyword>
<sequence>MSIVHWITSLKVVRGNFSGKDPPVTDLNKALAAAAEKGLISADRVNDLDAFISARE</sequence>
<evidence type="ECO:0000313" key="2">
    <source>
        <dbReference type="Proteomes" id="UP001233264"/>
    </source>
</evidence>
<name>A0ABY8TAR2_9HYPH</name>
<protein>
    <submittedName>
        <fullName evidence="1">Uncharacterized protein</fullName>
    </submittedName>
</protein>
<dbReference type="Proteomes" id="UP001233264">
    <property type="component" value="Chromosome"/>
</dbReference>